<sequence length="405" mass="45059">MRKILPAIFFAFFFFISVNTANAATKSISIIRTDCSIKSIPTAHCYNSLSAWEAGEHRNIVSSDEIEIVKIEGPWTKPDTTSVKLTGWVTDKTHYIKIYTAPDARHRGVWNNTKYRLVISRPGSAISFPANGPLFITIDGLQIWNNYSGNSNIGAIDLASTDDTEINISNNILRGPDTNSNKMSLNGIQSVSGIGRTVKIWNNIIYNWLGISSGNCLNVYNKYLYIFNNTLYNCHVGIHTEGSTNFHARNNIIYNTTIPFSSINPLLDSDYNLTDSPFMYYYWSQEHAGHTNDLVNKYPSFISTVSGSEDLHLSSSDTSAKDAGVNLLSNSHITFSTDIDGERRISPWDIGADEYTTPISQGVLLNTTFNCTESTQYNGTLCDGLKWGGAWYFGNYRTQITSAAN</sequence>
<reference evidence="1" key="1">
    <citation type="submission" date="2018-06" db="EMBL/GenBank/DDBJ databases">
        <authorList>
            <person name="Zhirakovskaya E."/>
        </authorList>
    </citation>
    <scope>NUCLEOTIDE SEQUENCE</scope>
</reference>
<accession>A0A3B0V6A5</accession>
<dbReference type="SUPFAM" id="SSF51126">
    <property type="entry name" value="Pectin lyase-like"/>
    <property type="match status" value="1"/>
</dbReference>
<dbReference type="AlphaFoldDB" id="A0A3B0V6A5"/>
<evidence type="ECO:0000313" key="1">
    <source>
        <dbReference type="EMBL" id="VAW32359.1"/>
    </source>
</evidence>
<name>A0A3B0V6A5_9ZZZZ</name>
<protein>
    <recommendedName>
        <fullName evidence="2">Right handed beta helix domain-containing protein</fullName>
    </recommendedName>
</protein>
<organism evidence="1">
    <name type="scientific">hydrothermal vent metagenome</name>
    <dbReference type="NCBI Taxonomy" id="652676"/>
    <lineage>
        <taxon>unclassified sequences</taxon>
        <taxon>metagenomes</taxon>
        <taxon>ecological metagenomes</taxon>
    </lineage>
</organism>
<dbReference type="EMBL" id="UOEV01000040">
    <property type="protein sequence ID" value="VAW32359.1"/>
    <property type="molecule type" value="Genomic_DNA"/>
</dbReference>
<proteinExistence type="predicted"/>
<dbReference type="InterPro" id="IPR011050">
    <property type="entry name" value="Pectin_lyase_fold/virulence"/>
</dbReference>
<feature type="non-terminal residue" evidence="1">
    <location>
        <position position="405"/>
    </location>
</feature>
<gene>
    <name evidence="1" type="ORF">MNBD_CPR01-580</name>
</gene>
<evidence type="ECO:0008006" key="2">
    <source>
        <dbReference type="Google" id="ProtNLM"/>
    </source>
</evidence>